<dbReference type="SUPFAM" id="SSF56281">
    <property type="entry name" value="Metallo-hydrolase/oxidoreductase"/>
    <property type="match status" value="1"/>
</dbReference>
<dbReference type="Pfam" id="PF00753">
    <property type="entry name" value="Lactamase_B"/>
    <property type="match status" value="1"/>
</dbReference>
<evidence type="ECO:0000259" key="1">
    <source>
        <dbReference type="Pfam" id="PF00753"/>
    </source>
</evidence>
<feature type="domain" description="Metallo-beta-lactamase" evidence="1">
    <location>
        <begin position="17"/>
        <end position="66"/>
    </location>
</feature>
<feature type="non-terminal residue" evidence="2">
    <location>
        <position position="174"/>
    </location>
</feature>
<dbReference type="PANTHER" id="PTHR46018:SF2">
    <property type="entry name" value="ZINC PHOSPHODIESTERASE ELAC PROTEIN 1"/>
    <property type="match status" value="1"/>
</dbReference>
<dbReference type="Gene3D" id="3.60.15.10">
    <property type="entry name" value="Ribonuclease Z/Hydroxyacylglutathione hydrolase-like"/>
    <property type="match status" value="1"/>
</dbReference>
<dbReference type="AlphaFoldDB" id="A0A381ZU21"/>
<dbReference type="InterPro" id="IPR001279">
    <property type="entry name" value="Metallo-B-lactamas"/>
</dbReference>
<protein>
    <recommendedName>
        <fullName evidence="1">Metallo-beta-lactamase domain-containing protein</fullName>
    </recommendedName>
</protein>
<accession>A0A381ZU21</accession>
<name>A0A381ZU21_9ZZZZ</name>
<dbReference type="PANTHER" id="PTHR46018">
    <property type="entry name" value="ZINC PHOSPHODIESTERASE ELAC PROTEIN 1"/>
    <property type="match status" value="1"/>
</dbReference>
<sequence>MATIHILGAGTPTPTPDRFGSSFALEIDGDLIMIDCGPSATHKLVKAGLWPTKIDYLFFTHHHFDHDIDYPCFLLCRWDQSIGNENILKVFGPNLTEKITKGILDESIGLFAHDWKARVSHPLSQKIHVNRGGTLPRKPPQVEAIDIGPGPVFKASNWSVNSAPAKHVQPYLDS</sequence>
<dbReference type="EMBL" id="UINC01022561">
    <property type="protein sequence ID" value="SVA92441.1"/>
    <property type="molecule type" value="Genomic_DNA"/>
</dbReference>
<organism evidence="2">
    <name type="scientific">marine metagenome</name>
    <dbReference type="NCBI Taxonomy" id="408172"/>
    <lineage>
        <taxon>unclassified sequences</taxon>
        <taxon>metagenomes</taxon>
        <taxon>ecological metagenomes</taxon>
    </lineage>
</organism>
<reference evidence="2" key="1">
    <citation type="submission" date="2018-05" db="EMBL/GenBank/DDBJ databases">
        <authorList>
            <person name="Lanie J.A."/>
            <person name="Ng W.-L."/>
            <person name="Kazmierczak K.M."/>
            <person name="Andrzejewski T.M."/>
            <person name="Davidsen T.M."/>
            <person name="Wayne K.J."/>
            <person name="Tettelin H."/>
            <person name="Glass J.I."/>
            <person name="Rusch D."/>
            <person name="Podicherti R."/>
            <person name="Tsui H.-C.T."/>
            <person name="Winkler M.E."/>
        </authorList>
    </citation>
    <scope>NUCLEOTIDE SEQUENCE</scope>
</reference>
<dbReference type="InterPro" id="IPR036866">
    <property type="entry name" value="RibonucZ/Hydroxyglut_hydro"/>
</dbReference>
<evidence type="ECO:0000313" key="2">
    <source>
        <dbReference type="EMBL" id="SVA92441.1"/>
    </source>
</evidence>
<gene>
    <name evidence="2" type="ORF">METZ01_LOCUS145295</name>
</gene>
<proteinExistence type="predicted"/>
<dbReference type="GO" id="GO:0042781">
    <property type="term" value="F:3'-tRNA processing endoribonuclease activity"/>
    <property type="evidence" value="ECO:0007669"/>
    <property type="project" value="TreeGrafter"/>
</dbReference>